<comment type="catalytic activity">
    <reaction evidence="11">
        <text>L-threonyl-[protein] + ATP = O-phospho-L-threonyl-[protein] + ADP + H(+)</text>
        <dbReference type="Rhea" id="RHEA:46608"/>
        <dbReference type="Rhea" id="RHEA-COMP:11060"/>
        <dbReference type="Rhea" id="RHEA-COMP:11605"/>
        <dbReference type="ChEBI" id="CHEBI:15378"/>
        <dbReference type="ChEBI" id="CHEBI:30013"/>
        <dbReference type="ChEBI" id="CHEBI:30616"/>
        <dbReference type="ChEBI" id="CHEBI:61977"/>
        <dbReference type="ChEBI" id="CHEBI:456216"/>
        <dbReference type="EC" id="2.7.11.1"/>
    </reaction>
</comment>
<accession>A0A9D3XXF4</accession>
<dbReference type="FunFam" id="1.10.510.10:FF:000172">
    <property type="entry name" value="serine/threonine-protein kinase Nek1 isoform X1"/>
    <property type="match status" value="1"/>
</dbReference>
<evidence type="ECO:0000256" key="1">
    <source>
        <dbReference type="ARBA" id="ARBA00001946"/>
    </source>
</evidence>
<dbReference type="PROSITE" id="PS00107">
    <property type="entry name" value="PROTEIN_KINASE_ATP"/>
    <property type="match status" value="1"/>
</dbReference>
<comment type="similarity">
    <text evidence="2">Belongs to the protein kinase superfamily. NEK Ser/Thr protein kinase family. NIMA subfamily.</text>
</comment>
<feature type="compositionally biased region" description="Basic and acidic residues" evidence="15">
    <location>
        <begin position="446"/>
        <end position="467"/>
    </location>
</feature>
<evidence type="ECO:0000259" key="16">
    <source>
        <dbReference type="PROSITE" id="PS50011"/>
    </source>
</evidence>
<dbReference type="FunFam" id="3.30.200.20:FF:000097">
    <property type="entry name" value="Probable serine/threonine-protein kinase nek1"/>
    <property type="match status" value="1"/>
</dbReference>
<comment type="cofactor">
    <cofactor evidence="1">
        <name>Mg(2+)</name>
        <dbReference type="ChEBI" id="CHEBI:18420"/>
    </cofactor>
</comment>
<comment type="caution">
    <text evidence="17">The sequence shown here is derived from an EMBL/GenBank/DDBJ whole genome shotgun (WGS) entry which is preliminary data.</text>
</comment>
<evidence type="ECO:0000256" key="10">
    <source>
        <dbReference type="ARBA" id="ARBA00022842"/>
    </source>
</evidence>
<feature type="compositionally biased region" description="Basic and acidic residues" evidence="15">
    <location>
        <begin position="319"/>
        <end position="335"/>
    </location>
</feature>
<dbReference type="InterPro" id="IPR017441">
    <property type="entry name" value="Protein_kinase_ATP_BS"/>
</dbReference>
<dbReference type="PROSITE" id="PS00108">
    <property type="entry name" value="PROTEIN_KINASE_ST"/>
    <property type="match status" value="1"/>
</dbReference>
<evidence type="ECO:0000256" key="5">
    <source>
        <dbReference type="ARBA" id="ARBA00022679"/>
    </source>
</evidence>
<dbReference type="InterPro" id="IPR001245">
    <property type="entry name" value="Ser-Thr/Tyr_kinase_cat_dom"/>
</dbReference>
<keyword evidence="9 13" id="KW-0067">ATP-binding</keyword>
<dbReference type="GO" id="GO:0005524">
    <property type="term" value="F:ATP binding"/>
    <property type="evidence" value="ECO:0007669"/>
    <property type="project" value="UniProtKB-UniRule"/>
</dbReference>
<feature type="binding site" evidence="13">
    <location>
        <position position="33"/>
    </location>
    <ligand>
        <name>ATP</name>
        <dbReference type="ChEBI" id="CHEBI:30616"/>
    </ligand>
</feature>
<evidence type="ECO:0000256" key="2">
    <source>
        <dbReference type="ARBA" id="ARBA00010886"/>
    </source>
</evidence>
<evidence type="ECO:0000256" key="8">
    <source>
        <dbReference type="ARBA" id="ARBA00022777"/>
    </source>
</evidence>
<keyword evidence="8" id="KW-0418">Kinase</keyword>
<name>A0A9D3XXF4_9SAUR</name>
<evidence type="ECO:0000256" key="15">
    <source>
        <dbReference type="SAM" id="MobiDB-lite"/>
    </source>
</evidence>
<evidence type="ECO:0000256" key="6">
    <source>
        <dbReference type="ARBA" id="ARBA00022723"/>
    </source>
</evidence>
<gene>
    <name evidence="17" type="ORF">KIL84_019789</name>
</gene>
<dbReference type="Gene3D" id="1.10.510.10">
    <property type="entry name" value="Transferase(Phosphotransferase) domain 1"/>
    <property type="match status" value="1"/>
</dbReference>
<dbReference type="PANTHER" id="PTHR44984:SF1">
    <property type="entry name" value="SERINE_THREONINE-PROTEIN KINASE NEK3"/>
    <property type="match status" value="1"/>
</dbReference>
<evidence type="ECO:0000313" key="18">
    <source>
        <dbReference type="Proteomes" id="UP000827986"/>
    </source>
</evidence>
<reference evidence="17" key="1">
    <citation type="submission" date="2021-09" db="EMBL/GenBank/DDBJ databases">
        <title>The genome of Mauremys mutica provides insights into the evolution of semi-aquatic lifestyle.</title>
        <authorList>
            <person name="Gong S."/>
            <person name="Gao Y."/>
        </authorList>
    </citation>
    <scope>NUCLEOTIDE SEQUENCE</scope>
    <source>
        <strain evidence="17">MM-2020</strain>
        <tissue evidence="17">Muscle</tissue>
    </source>
</reference>
<dbReference type="SUPFAM" id="SSF56112">
    <property type="entry name" value="Protein kinase-like (PK-like)"/>
    <property type="match status" value="1"/>
</dbReference>
<sequence>MEEYTVLKVLGEGSFGRALLVFHKSSDQKYAMKEIRLPKSPSDVQNSRKEAVLLATMKHPNIVAYKESFEADGHLYIVMEYCDDGDLMQKIKYQRGKLFPEDTILHWFVQMCLGVKHIHDRRVLHRDIKSKNIFLTQNGKVKLGDFGSARLLTNPMAYACTYVGTPYYVPPEIWENLPYNNKSDIWSLGCILYELCTLKHPFQANSWKHLILKICKGSYNPLPSHYSYELHYLIKQMFKRNPKNRPSASTILERGCLAKLIKNCLPAEMTAEFEQILKETKKHKGDLGRKKGAVRTGGRSNNGQREDQSSTVSNSELENITKRLSERTLKQRGAGEEENCEVPPKNVNLPHPHRKHWESGESNKVVNVLENASLLSSSFTAEEDESGCVIKYSEDKPRKQWIKETPHTLMNILKNADISLAFKTYTIYKPVSEDLLRGPLSEETKVSDEIDGKSEAIIMDPERLESRSDEEDTDFEEEDDPDWVSELKMMAKYSD</sequence>
<evidence type="ECO:0000256" key="4">
    <source>
        <dbReference type="ARBA" id="ARBA00022527"/>
    </source>
</evidence>
<dbReference type="PRINTS" id="PR00109">
    <property type="entry name" value="TYRKINASE"/>
</dbReference>
<keyword evidence="4 14" id="KW-0723">Serine/threonine-protein kinase</keyword>
<evidence type="ECO:0000256" key="14">
    <source>
        <dbReference type="RuleBase" id="RU000304"/>
    </source>
</evidence>
<dbReference type="Gene3D" id="3.30.200.20">
    <property type="entry name" value="Phosphorylase Kinase, domain 1"/>
    <property type="match status" value="1"/>
</dbReference>
<dbReference type="OrthoDB" id="248923at2759"/>
<dbReference type="PANTHER" id="PTHR44984">
    <property type="entry name" value="SERINE/THREONINE-PROTEIN KINASE NEK3"/>
    <property type="match status" value="1"/>
</dbReference>
<dbReference type="GO" id="GO:0004674">
    <property type="term" value="F:protein serine/threonine kinase activity"/>
    <property type="evidence" value="ECO:0007669"/>
    <property type="project" value="UniProtKB-KW"/>
</dbReference>
<evidence type="ECO:0000256" key="9">
    <source>
        <dbReference type="ARBA" id="ARBA00022840"/>
    </source>
</evidence>
<dbReference type="PROSITE" id="PS50011">
    <property type="entry name" value="PROTEIN_KINASE_DOM"/>
    <property type="match status" value="1"/>
</dbReference>
<keyword evidence="10" id="KW-0460">Magnesium</keyword>
<keyword evidence="5" id="KW-0808">Transferase</keyword>
<evidence type="ECO:0000256" key="12">
    <source>
        <dbReference type="ARBA" id="ARBA00048679"/>
    </source>
</evidence>
<dbReference type="InterPro" id="IPR011009">
    <property type="entry name" value="Kinase-like_dom_sf"/>
</dbReference>
<feature type="compositionally biased region" description="Polar residues" evidence="15">
    <location>
        <begin position="298"/>
        <end position="318"/>
    </location>
</feature>
<feature type="region of interest" description="Disordered" evidence="15">
    <location>
        <begin position="282"/>
        <end position="357"/>
    </location>
</feature>
<organism evidence="17 18">
    <name type="scientific">Mauremys mutica</name>
    <name type="common">yellowpond turtle</name>
    <dbReference type="NCBI Taxonomy" id="74926"/>
    <lineage>
        <taxon>Eukaryota</taxon>
        <taxon>Metazoa</taxon>
        <taxon>Chordata</taxon>
        <taxon>Craniata</taxon>
        <taxon>Vertebrata</taxon>
        <taxon>Euteleostomi</taxon>
        <taxon>Archelosauria</taxon>
        <taxon>Testudinata</taxon>
        <taxon>Testudines</taxon>
        <taxon>Cryptodira</taxon>
        <taxon>Durocryptodira</taxon>
        <taxon>Testudinoidea</taxon>
        <taxon>Geoemydidae</taxon>
        <taxon>Geoemydinae</taxon>
        <taxon>Mauremys</taxon>
    </lineage>
</organism>
<dbReference type="GO" id="GO:0046872">
    <property type="term" value="F:metal ion binding"/>
    <property type="evidence" value="ECO:0007669"/>
    <property type="project" value="UniProtKB-KW"/>
</dbReference>
<dbReference type="AlphaFoldDB" id="A0A9D3XXF4"/>
<dbReference type="InterPro" id="IPR000719">
    <property type="entry name" value="Prot_kinase_dom"/>
</dbReference>
<evidence type="ECO:0000313" key="17">
    <source>
        <dbReference type="EMBL" id="KAH1187040.1"/>
    </source>
</evidence>
<evidence type="ECO:0000256" key="3">
    <source>
        <dbReference type="ARBA" id="ARBA00012513"/>
    </source>
</evidence>
<feature type="region of interest" description="Disordered" evidence="15">
    <location>
        <begin position="446"/>
        <end position="481"/>
    </location>
</feature>
<dbReference type="EMBL" id="JAHDVG010000463">
    <property type="protein sequence ID" value="KAH1187040.1"/>
    <property type="molecule type" value="Genomic_DNA"/>
</dbReference>
<dbReference type="EC" id="2.7.11.1" evidence="3"/>
<protein>
    <recommendedName>
        <fullName evidence="3">non-specific serine/threonine protein kinase</fullName>
        <ecNumber evidence="3">2.7.11.1</ecNumber>
    </recommendedName>
</protein>
<dbReference type="SMART" id="SM00220">
    <property type="entry name" value="S_TKc"/>
    <property type="match status" value="1"/>
</dbReference>
<dbReference type="Proteomes" id="UP000827986">
    <property type="component" value="Unassembled WGS sequence"/>
</dbReference>
<evidence type="ECO:0000256" key="7">
    <source>
        <dbReference type="ARBA" id="ARBA00022741"/>
    </source>
</evidence>
<dbReference type="Pfam" id="PF00069">
    <property type="entry name" value="Pkinase"/>
    <property type="match status" value="1"/>
</dbReference>
<evidence type="ECO:0000256" key="13">
    <source>
        <dbReference type="PROSITE-ProRule" id="PRU10141"/>
    </source>
</evidence>
<evidence type="ECO:0000256" key="11">
    <source>
        <dbReference type="ARBA" id="ARBA00047899"/>
    </source>
</evidence>
<keyword evidence="7 13" id="KW-0547">Nucleotide-binding</keyword>
<feature type="compositionally biased region" description="Acidic residues" evidence="15">
    <location>
        <begin position="468"/>
        <end position="481"/>
    </location>
</feature>
<comment type="catalytic activity">
    <reaction evidence="12">
        <text>L-seryl-[protein] + ATP = O-phospho-L-seryl-[protein] + ADP + H(+)</text>
        <dbReference type="Rhea" id="RHEA:17989"/>
        <dbReference type="Rhea" id="RHEA-COMP:9863"/>
        <dbReference type="Rhea" id="RHEA-COMP:11604"/>
        <dbReference type="ChEBI" id="CHEBI:15378"/>
        <dbReference type="ChEBI" id="CHEBI:29999"/>
        <dbReference type="ChEBI" id="CHEBI:30616"/>
        <dbReference type="ChEBI" id="CHEBI:83421"/>
        <dbReference type="ChEBI" id="CHEBI:456216"/>
        <dbReference type="EC" id="2.7.11.1"/>
    </reaction>
</comment>
<proteinExistence type="inferred from homology"/>
<feature type="domain" description="Protein kinase" evidence="16">
    <location>
        <begin position="4"/>
        <end position="257"/>
    </location>
</feature>
<keyword evidence="6" id="KW-0479">Metal-binding</keyword>
<dbReference type="InterPro" id="IPR008271">
    <property type="entry name" value="Ser/Thr_kinase_AS"/>
</dbReference>
<keyword evidence="18" id="KW-1185">Reference proteome</keyword>